<dbReference type="InterPro" id="IPR013563">
    <property type="entry name" value="Oligopep_ABC_C"/>
</dbReference>
<dbReference type="InterPro" id="IPR027417">
    <property type="entry name" value="P-loop_NTPase"/>
</dbReference>
<protein>
    <submittedName>
        <fullName evidence="7">ATP-binding cassette domain-containing protein</fullName>
    </submittedName>
</protein>
<evidence type="ECO:0000256" key="4">
    <source>
        <dbReference type="ARBA" id="ARBA00022840"/>
    </source>
</evidence>
<keyword evidence="4 7" id="KW-0067">ATP-binding</keyword>
<evidence type="ECO:0000256" key="2">
    <source>
        <dbReference type="ARBA" id="ARBA00022448"/>
    </source>
</evidence>
<evidence type="ECO:0000256" key="5">
    <source>
        <dbReference type="SAM" id="MobiDB-lite"/>
    </source>
</evidence>
<dbReference type="Proteomes" id="UP000326865">
    <property type="component" value="Unassembled WGS sequence"/>
</dbReference>
<dbReference type="AlphaFoldDB" id="A0A5N5U894"/>
<dbReference type="InterPro" id="IPR003439">
    <property type="entry name" value="ABC_transporter-like_ATP-bd"/>
</dbReference>
<dbReference type="Pfam" id="PF08352">
    <property type="entry name" value="oligo_HPY"/>
    <property type="match status" value="1"/>
</dbReference>
<dbReference type="InterPro" id="IPR003593">
    <property type="entry name" value="AAA+_ATPase"/>
</dbReference>
<evidence type="ECO:0000259" key="6">
    <source>
        <dbReference type="PROSITE" id="PS50893"/>
    </source>
</evidence>
<comment type="caution">
    <text evidence="7">The sequence shown here is derived from an EMBL/GenBank/DDBJ whole genome shotgun (WGS) entry which is preliminary data.</text>
</comment>
<dbReference type="FunFam" id="3.40.50.300:FF:000016">
    <property type="entry name" value="Oligopeptide ABC transporter ATP-binding component"/>
    <property type="match status" value="1"/>
</dbReference>
<dbReference type="SUPFAM" id="SSF52540">
    <property type="entry name" value="P-loop containing nucleoside triphosphate hydrolases"/>
    <property type="match status" value="1"/>
</dbReference>
<dbReference type="InterPro" id="IPR017871">
    <property type="entry name" value="ABC_transporter-like_CS"/>
</dbReference>
<dbReference type="PANTHER" id="PTHR43776">
    <property type="entry name" value="TRANSPORT ATP-BINDING PROTEIN"/>
    <property type="match status" value="1"/>
</dbReference>
<dbReference type="PANTHER" id="PTHR43776:SF7">
    <property type="entry name" value="D,D-DIPEPTIDE TRANSPORT ATP-BINDING PROTEIN DDPF-RELATED"/>
    <property type="match status" value="1"/>
</dbReference>
<evidence type="ECO:0000313" key="8">
    <source>
        <dbReference type="Proteomes" id="UP000326865"/>
    </source>
</evidence>
<dbReference type="Gene3D" id="3.40.50.300">
    <property type="entry name" value="P-loop containing nucleotide triphosphate hydrolases"/>
    <property type="match status" value="1"/>
</dbReference>
<comment type="similarity">
    <text evidence="1">Belongs to the ABC transporter superfamily.</text>
</comment>
<evidence type="ECO:0000313" key="7">
    <source>
        <dbReference type="EMBL" id="KAB7514718.1"/>
    </source>
</evidence>
<dbReference type="Pfam" id="PF00005">
    <property type="entry name" value="ABC_tran"/>
    <property type="match status" value="1"/>
</dbReference>
<dbReference type="GO" id="GO:0015833">
    <property type="term" value="P:peptide transport"/>
    <property type="evidence" value="ECO:0007669"/>
    <property type="project" value="InterPro"/>
</dbReference>
<evidence type="ECO:0000256" key="1">
    <source>
        <dbReference type="ARBA" id="ARBA00005417"/>
    </source>
</evidence>
<dbReference type="GO" id="GO:0016887">
    <property type="term" value="F:ATP hydrolysis activity"/>
    <property type="evidence" value="ECO:0007669"/>
    <property type="project" value="InterPro"/>
</dbReference>
<dbReference type="PROSITE" id="PS00211">
    <property type="entry name" value="ABC_TRANSPORTER_1"/>
    <property type="match status" value="1"/>
</dbReference>
<keyword evidence="2" id="KW-0813">Transport</keyword>
<accession>A0A5N5U894</accession>
<proteinExistence type="inferred from homology"/>
<dbReference type="InterPro" id="IPR050319">
    <property type="entry name" value="ABC_transp_ATP-bind"/>
</dbReference>
<evidence type="ECO:0000256" key="3">
    <source>
        <dbReference type="ARBA" id="ARBA00022741"/>
    </source>
</evidence>
<feature type="region of interest" description="Disordered" evidence="5">
    <location>
        <begin position="260"/>
        <end position="287"/>
    </location>
</feature>
<reference evidence="7 8" key="1">
    <citation type="submission" date="2019-10" db="EMBL/GenBank/DDBJ databases">
        <title>Unraveling microbial dark matter from salterns through culturing: the case of the genus Halosegnis.</title>
        <authorList>
            <person name="Duran-Viseras A."/>
            <person name="Andrei A.-S."/>
            <person name="Vera-Gargallo B."/>
            <person name="Ghai R."/>
            <person name="Sanchez-Porro C."/>
            <person name="Ventosa A."/>
        </authorList>
    </citation>
    <scope>NUCLEOTIDE SEQUENCE [LARGE SCALE GENOMIC DNA]</scope>
    <source>
        <strain evidence="7 8">F18-79</strain>
    </source>
</reference>
<dbReference type="CDD" id="cd03257">
    <property type="entry name" value="ABC_NikE_OppD_transporters"/>
    <property type="match status" value="1"/>
</dbReference>
<dbReference type="EMBL" id="QKKZ01000002">
    <property type="protein sequence ID" value="KAB7514718.1"/>
    <property type="molecule type" value="Genomic_DNA"/>
</dbReference>
<organism evidence="7 8">
    <name type="scientific">Halosegnis rubeus</name>
    <dbReference type="NCBI Taxonomy" id="2212850"/>
    <lineage>
        <taxon>Archaea</taxon>
        <taxon>Methanobacteriati</taxon>
        <taxon>Methanobacteriota</taxon>
        <taxon>Stenosarchaea group</taxon>
        <taxon>Halobacteria</taxon>
        <taxon>Halobacteriales</taxon>
        <taxon>Natronomonadaceae</taxon>
        <taxon>Halosegnis</taxon>
    </lineage>
</organism>
<dbReference type="SMART" id="SM00382">
    <property type="entry name" value="AAA"/>
    <property type="match status" value="1"/>
</dbReference>
<sequence>MSDDPLLAVENLEKYYPIREGLLRRTTGHVKAVDGISFEVGEGETVGLVGESGCGKSTAAEAILRLDEPTGGTVRFDGEPVADHDSEARERFRRRTGVVFQDPNTAFDPRMTVAESVAEPLEIHGIDDASRRRDIVAELLEGVGLGAGALDRYPDSFSGGQKQRIALARALVLNPDLLVADEPVSALDVSVQADILQLLEELSAELGLSVLFISHDLGVVREVCDRVVVMYLGEVVENAPVEELFENPQHPYTKALLGSIPDPDPTAASERADLTGDVPDPADPPSGCSFHPRCPAVVPTEGYEFEEGVFRSVLDLRLAVEEGSVDPEAFDGKPAVRDAYDVPATLTDDEAEAELDAALEELLDGHAASAADRLAETFTTVCERENPEPTADDDGRVAACHLHATR</sequence>
<name>A0A5N5U894_9EURY</name>
<dbReference type="RefSeq" id="WP_152133959.1">
    <property type="nucleotide sequence ID" value="NZ_QKKZ01000002.1"/>
</dbReference>
<keyword evidence="8" id="KW-1185">Reference proteome</keyword>
<keyword evidence="3" id="KW-0547">Nucleotide-binding</keyword>
<feature type="domain" description="ABC transporter" evidence="6">
    <location>
        <begin position="7"/>
        <end position="257"/>
    </location>
</feature>
<dbReference type="NCBIfam" id="TIGR01727">
    <property type="entry name" value="oligo_HPY"/>
    <property type="match status" value="1"/>
</dbReference>
<gene>
    <name evidence="7" type="ORF">DM867_06270</name>
</gene>
<dbReference type="PROSITE" id="PS50893">
    <property type="entry name" value="ABC_TRANSPORTER_2"/>
    <property type="match status" value="1"/>
</dbReference>
<dbReference type="GO" id="GO:0055085">
    <property type="term" value="P:transmembrane transport"/>
    <property type="evidence" value="ECO:0007669"/>
    <property type="project" value="UniProtKB-ARBA"/>
</dbReference>
<dbReference type="GO" id="GO:0005524">
    <property type="term" value="F:ATP binding"/>
    <property type="evidence" value="ECO:0007669"/>
    <property type="project" value="UniProtKB-KW"/>
</dbReference>